<protein>
    <recommendedName>
        <fullName evidence="8">Interferon gamma receptor 1</fullName>
    </recommendedName>
</protein>
<dbReference type="Gene3D" id="2.60.40.10">
    <property type="entry name" value="Immunoglobulins"/>
    <property type="match status" value="2"/>
</dbReference>
<evidence type="ECO:0000256" key="1">
    <source>
        <dbReference type="ARBA" id="ARBA00005399"/>
    </source>
</evidence>
<keyword evidence="3" id="KW-0472">Membrane</keyword>
<dbReference type="InterPro" id="IPR036116">
    <property type="entry name" value="FN3_sf"/>
</dbReference>
<sequence length="398" mass="44879">MLVPPPTNLVMKSYNFNTTLYWDYIDPSLAPRFTVEIRFYLNGERSVVKTCRNISEHFCDLSQNVKDPRDHYWGRVKAIVGAEESPYAESEALYLLENGKIGPPTLYLSMHLQKVLIDVYHPSTPFKNLTLLDIYEDFTYILYFGSKEIKFEEDECDIEACGTEILLPQKVSTVCISAQGISDFWMVLGERSEEKCLDIINSEANKDQTYRLAVILGFSFLAVVLIILAVLFVFKVLQQKQIRLPKSLVLLGQKTAISTEGNESPSNSENVYPVSLVERAPLITNYPKPPHEPALLTEKDISQNSIENSNPKVPHENEEQSEGYAAADLSSGSSEKDKYFQSDNNTEEVESCTATSRPNLTYFEVKTENPPINNVSQSFGYDKPHVPLSLSTQGEEGK</sequence>
<dbReference type="Pfam" id="PF07140">
    <property type="entry name" value="IFNGR1_D2"/>
    <property type="match status" value="1"/>
</dbReference>
<feature type="transmembrane region" description="Helical" evidence="3">
    <location>
        <begin position="212"/>
        <end position="237"/>
    </location>
</feature>
<organism evidence="6 7">
    <name type="scientific">Pleurodeles waltl</name>
    <name type="common">Iberian ribbed newt</name>
    <dbReference type="NCBI Taxonomy" id="8319"/>
    <lineage>
        <taxon>Eukaryota</taxon>
        <taxon>Metazoa</taxon>
        <taxon>Chordata</taxon>
        <taxon>Craniata</taxon>
        <taxon>Vertebrata</taxon>
        <taxon>Euteleostomi</taxon>
        <taxon>Amphibia</taxon>
        <taxon>Batrachia</taxon>
        <taxon>Caudata</taxon>
        <taxon>Salamandroidea</taxon>
        <taxon>Salamandridae</taxon>
        <taxon>Pleurodelinae</taxon>
        <taxon>Pleurodeles</taxon>
    </lineage>
</organism>
<dbReference type="InterPro" id="IPR021126">
    <property type="entry name" value="IFN_gamma_rc_D2_pox/mammal"/>
</dbReference>
<gene>
    <name evidence="6" type="ORF">NDU88_008773</name>
</gene>
<dbReference type="FunFam" id="2.60.40.10:FF:001425">
    <property type="entry name" value="Interferon gamma receptor 1"/>
    <property type="match status" value="1"/>
</dbReference>
<dbReference type="Proteomes" id="UP001066276">
    <property type="component" value="Chromosome 5"/>
</dbReference>
<dbReference type="Pfam" id="PF01108">
    <property type="entry name" value="Tissue_fac"/>
    <property type="match status" value="1"/>
</dbReference>
<feature type="region of interest" description="Disordered" evidence="2">
    <location>
        <begin position="305"/>
        <end position="356"/>
    </location>
</feature>
<evidence type="ECO:0000313" key="6">
    <source>
        <dbReference type="EMBL" id="KAJ1156048.1"/>
    </source>
</evidence>
<name>A0AAV7RZ18_PLEWA</name>
<dbReference type="InterPro" id="IPR003961">
    <property type="entry name" value="FN3_dom"/>
</dbReference>
<dbReference type="GO" id="GO:0060333">
    <property type="term" value="P:type II interferon-mediated signaling pathway"/>
    <property type="evidence" value="ECO:0007669"/>
    <property type="project" value="InterPro"/>
</dbReference>
<evidence type="ECO:0000313" key="7">
    <source>
        <dbReference type="Proteomes" id="UP001066276"/>
    </source>
</evidence>
<comment type="caution">
    <text evidence="6">The sequence shown here is derived from an EMBL/GenBank/DDBJ whole genome shotgun (WGS) entry which is preliminary data.</text>
</comment>
<dbReference type="PANTHER" id="PTHR20859">
    <property type="entry name" value="INTERFERON/INTERLEUKIN RECEPTOR"/>
    <property type="match status" value="1"/>
</dbReference>
<dbReference type="PANTHER" id="PTHR20859:SF5">
    <property type="entry name" value="INTERFERON GAMMA RECEPTOR 1"/>
    <property type="match status" value="1"/>
</dbReference>
<evidence type="ECO:0000259" key="5">
    <source>
        <dbReference type="Pfam" id="PF07140"/>
    </source>
</evidence>
<dbReference type="InterPro" id="IPR050650">
    <property type="entry name" value="Type-II_Cytokine-TF_Rcpt"/>
</dbReference>
<evidence type="ECO:0000256" key="3">
    <source>
        <dbReference type="SAM" id="Phobius"/>
    </source>
</evidence>
<reference evidence="6" key="1">
    <citation type="journal article" date="2022" name="bioRxiv">
        <title>Sequencing and chromosome-scale assembly of the giantPleurodeles waltlgenome.</title>
        <authorList>
            <person name="Brown T."/>
            <person name="Elewa A."/>
            <person name="Iarovenko S."/>
            <person name="Subramanian E."/>
            <person name="Araus A.J."/>
            <person name="Petzold A."/>
            <person name="Susuki M."/>
            <person name="Suzuki K.-i.T."/>
            <person name="Hayashi T."/>
            <person name="Toyoda A."/>
            <person name="Oliveira C."/>
            <person name="Osipova E."/>
            <person name="Leigh N.D."/>
            <person name="Simon A."/>
            <person name="Yun M.H."/>
        </authorList>
    </citation>
    <scope>NUCLEOTIDE SEQUENCE</scope>
    <source>
        <strain evidence="6">20211129_DDA</strain>
        <tissue evidence="6">Liver</tissue>
    </source>
</reference>
<dbReference type="InterPro" id="IPR013783">
    <property type="entry name" value="Ig-like_fold"/>
</dbReference>
<keyword evidence="7" id="KW-1185">Reference proteome</keyword>
<keyword evidence="3" id="KW-1133">Transmembrane helix</keyword>
<evidence type="ECO:0000256" key="2">
    <source>
        <dbReference type="SAM" id="MobiDB-lite"/>
    </source>
</evidence>
<evidence type="ECO:0000259" key="4">
    <source>
        <dbReference type="Pfam" id="PF01108"/>
    </source>
</evidence>
<feature type="domain" description="Fibronectin type-III" evidence="4">
    <location>
        <begin position="3"/>
        <end position="86"/>
    </location>
</feature>
<feature type="region of interest" description="Disordered" evidence="2">
    <location>
        <begin position="368"/>
        <end position="398"/>
    </location>
</feature>
<accession>A0AAV7RZ18</accession>
<dbReference type="GO" id="GO:0004896">
    <property type="term" value="F:cytokine receptor activity"/>
    <property type="evidence" value="ECO:0007669"/>
    <property type="project" value="InterPro"/>
</dbReference>
<dbReference type="AlphaFoldDB" id="A0AAV7RZ18"/>
<keyword evidence="3" id="KW-0812">Transmembrane</keyword>
<evidence type="ECO:0008006" key="8">
    <source>
        <dbReference type="Google" id="ProtNLM"/>
    </source>
</evidence>
<dbReference type="GO" id="GO:0005886">
    <property type="term" value="C:plasma membrane"/>
    <property type="evidence" value="ECO:0007669"/>
    <property type="project" value="TreeGrafter"/>
</dbReference>
<feature type="domain" description="Interferon gamma receptor D2" evidence="5">
    <location>
        <begin position="114"/>
        <end position="201"/>
    </location>
</feature>
<dbReference type="EMBL" id="JANPWB010000009">
    <property type="protein sequence ID" value="KAJ1156048.1"/>
    <property type="molecule type" value="Genomic_DNA"/>
</dbReference>
<comment type="similarity">
    <text evidence="1">Belongs to the type II cytokine receptor family.</text>
</comment>
<feature type="compositionally biased region" description="Polar residues" evidence="2">
    <location>
        <begin position="370"/>
        <end position="379"/>
    </location>
</feature>
<feature type="compositionally biased region" description="Polar residues" evidence="2">
    <location>
        <begin position="389"/>
        <end position="398"/>
    </location>
</feature>
<proteinExistence type="inferred from homology"/>
<dbReference type="SUPFAM" id="SSF49265">
    <property type="entry name" value="Fibronectin type III"/>
    <property type="match status" value="2"/>
</dbReference>